<comment type="caution">
    <text evidence="1">The sequence shown here is derived from an EMBL/GenBank/DDBJ whole genome shotgun (WGS) entry which is preliminary data.</text>
</comment>
<proteinExistence type="predicted"/>
<accession>A0A246FGI2</accession>
<organism evidence="1 2">
    <name type="scientific">Hymenobacter amundsenii</name>
    <dbReference type="NCBI Taxonomy" id="2006685"/>
    <lineage>
        <taxon>Bacteria</taxon>
        <taxon>Pseudomonadati</taxon>
        <taxon>Bacteroidota</taxon>
        <taxon>Cytophagia</taxon>
        <taxon>Cytophagales</taxon>
        <taxon>Hymenobacteraceae</taxon>
        <taxon>Hymenobacter</taxon>
    </lineage>
</organism>
<reference evidence="1 2" key="1">
    <citation type="submission" date="2017-06" db="EMBL/GenBank/DDBJ databases">
        <title>Hymenobacter amundsenii sp. nov. isolated from regoliths in Antarctica.</title>
        <authorList>
            <person name="Sedlacek I."/>
            <person name="Kralova S."/>
            <person name="Pantucek R."/>
            <person name="Svec P."/>
            <person name="Holochova P."/>
            <person name="Stankova E."/>
            <person name="Vrbovska V."/>
            <person name="Busse H.-J."/>
        </authorList>
    </citation>
    <scope>NUCLEOTIDE SEQUENCE [LARGE SCALE GENOMIC DNA]</scope>
    <source>
        <strain evidence="1 2">CCM 8682</strain>
    </source>
</reference>
<dbReference type="AlphaFoldDB" id="A0A246FGI2"/>
<dbReference type="Proteomes" id="UP000197277">
    <property type="component" value="Unassembled WGS sequence"/>
</dbReference>
<gene>
    <name evidence="1" type="ORF">CDA63_18260</name>
</gene>
<name>A0A246FGI2_9BACT</name>
<evidence type="ECO:0000313" key="1">
    <source>
        <dbReference type="EMBL" id="OWP61638.1"/>
    </source>
</evidence>
<sequence>MIRAANNSGSIMPRYAFYYSSLGASLASSNGSKTWYVEVDGKTDTLYYDVQKTRPNDPSFKYDVNAVVFNGQVALQEDPGQPPLYVFRRKR</sequence>
<keyword evidence="2" id="KW-1185">Reference proteome</keyword>
<evidence type="ECO:0000313" key="2">
    <source>
        <dbReference type="Proteomes" id="UP000197277"/>
    </source>
</evidence>
<protein>
    <submittedName>
        <fullName evidence="1">Uncharacterized protein</fullName>
    </submittedName>
</protein>
<dbReference type="EMBL" id="NIRR01000050">
    <property type="protein sequence ID" value="OWP61638.1"/>
    <property type="molecule type" value="Genomic_DNA"/>
</dbReference>